<dbReference type="OrthoDB" id="5787321at2"/>
<dbReference type="Pfam" id="PF01127">
    <property type="entry name" value="Sdh_cyt"/>
    <property type="match status" value="1"/>
</dbReference>
<comment type="caution">
    <text evidence="11">The sequence shown here is derived from an EMBL/GenBank/DDBJ whole genome shotgun (WGS) entry which is preliminary data.</text>
</comment>
<evidence type="ECO:0000256" key="1">
    <source>
        <dbReference type="ARBA" id="ARBA00001971"/>
    </source>
</evidence>
<dbReference type="SUPFAM" id="SSF81343">
    <property type="entry name" value="Fumarate reductase respiratory complex transmembrane subunits"/>
    <property type="match status" value="1"/>
</dbReference>
<dbReference type="Proteomes" id="UP000294887">
    <property type="component" value="Unassembled WGS sequence"/>
</dbReference>
<evidence type="ECO:0000256" key="5">
    <source>
        <dbReference type="ARBA" id="ARBA00022692"/>
    </source>
</evidence>
<evidence type="ECO:0000256" key="3">
    <source>
        <dbReference type="ARBA" id="ARBA00004370"/>
    </source>
</evidence>
<evidence type="ECO:0000256" key="7">
    <source>
        <dbReference type="ARBA" id="ARBA00022989"/>
    </source>
</evidence>
<evidence type="ECO:0000256" key="8">
    <source>
        <dbReference type="ARBA" id="ARBA00023004"/>
    </source>
</evidence>
<dbReference type="InterPro" id="IPR000701">
    <property type="entry name" value="SuccDH_FuR_B_TM-su"/>
</dbReference>
<evidence type="ECO:0000256" key="9">
    <source>
        <dbReference type="ARBA" id="ARBA00023136"/>
    </source>
</evidence>
<comment type="subcellular location">
    <subcellularLocation>
        <location evidence="3">Membrane</location>
    </subcellularLocation>
</comment>
<keyword evidence="4" id="KW-0349">Heme</keyword>
<comment type="function">
    <text evidence="2">Membrane-anchoring subunit of succinate dehydrogenase (SDH).</text>
</comment>
<dbReference type="RefSeq" id="WP_131907604.1">
    <property type="nucleotide sequence ID" value="NZ_BAAAFU010000007.1"/>
</dbReference>
<evidence type="ECO:0000256" key="6">
    <source>
        <dbReference type="ARBA" id="ARBA00022723"/>
    </source>
</evidence>
<evidence type="ECO:0000313" key="12">
    <source>
        <dbReference type="Proteomes" id="UP000294887"/>
    </source>
</evidence>
<feature type="transmembrane region" description="Helical" evidence="10">
    <location>
        <begin position="85"/>
        <end position="108"/>
    </location>
</feature>
<evidence type="ECO:0000256" key="2">
    <source>
        <dbReference type="ARBA" id="ARBA00004050"/>
    </source>
</evidence>
<keyword evidence="6" id="KW-0479">Metal-binding</keyword>
<keyword evidence="12" id="KW-1185">Reference proteome</keyword>
<reference evidence="11 12" key="1">
    <citation type="submission" date="2019-03" db="EMBL/GenBank/DDBJ databases">
        <title>Genomic Encyclopedia of Type Strains, Phase IV (KMG-IV): sequencing the most valuable type-strain genomes for metagenomic binning, comparative biology and taxonomic classification.</title>
        <authorList>
            <person name="Goeker M."/>
        </authorList>
    </citation>
    <scope>NUCLEOTIDE SEQUENCE [LARGE SCALE GENOMIC DNA]</scope>
    <source>
        <strain evidence="11 12">DSM 24830</strain>
    </source>
</reference>
<dbReference type="AlphaFoldDB" id="A0A4R1EYL8"/>
<dbReference type="EMBL" id="SMFQ01000005">
    <property type="protein sequence ID" value="TCJ83121.1"/>
    <property type="molecule type" value="Genomic_DNA"/>
</dbReference>
<dbReference type="GO" id="GO:0016020">
    <property type="term" value="C:membrane"/>
    <property type="evidence" value="ECO:0007669"/>
    <property type="project" value="UniProtKB-SubCell"/>
</dbReference>
<evidence type="ECO:0000256" key="4">
    <source>
        <dbReference type="ARBA" id="ARBA00022617"/>
    </source>
</evidence>
<keyword evidence="9 10" id="KW-0472">Membrane</keyword>
<feature type="transmembrane region" description="Helical" evidence="10">
    <location>
        <begin position="52"/>
        <end position="73"/>
    </location>
</feature>
<sequence>MLSIKLYIAQRLTAMLMAPLVLLHLGVMIYAIQGGLSSGEILGRTQGSFFWGLIYGLFVVALSIHAAIGLRVVIYEWLGVTGARLNWITTAIVILLLGLGSKAVYAVVMS</sequence>
<keyword evidence="8" id="KW-0408">Iron</keyword>
<evidence type="ECO:0000256" key="10">
    <source>
        <dbReference type="SAM" id="Phobius"/>
    </source>
</evidence>
<dbReference type="CDD" id="cd03493">
    <property type="entry name" value="SQR_QFR_TM"/>
    <property type="match status" value="1"/>
</dbReference>
<feature type="transmembrane region" description="Helical" evidence="10">
    <location>
        <begin position="12"/>
        <end position="32"/>
    </location>
</feature>
<gene>
    <name evidence="11" type="ORF">EV695_3859</name>
</gene>
<name>A0A4R1EYL8_9GAMM</name>
<keyword evidence="7 10" id="KW-1133">Transmembrane helix</keyword>
<protein>
    <submittedName>
        <fullName evidence="11">Fumarate reductase subunit C</fullName>
    </submittedName>
</protein>
<proteinExistence type="predicted"/>
<dbReference type="GO" id="GO:0046872">
    <property type="term" value="F:metal ion binding"/>
    <property type="evidence" value="ECO:0007669"/>
    <property type="project" value="UniProtKB-KW"/>
</dbReference>
<dbReference type="Gene3D" id="1.20.1300.10">
    <property type="entry name" value="Fumarate reductase/succinate dehydrogenase, transmembrane subunit"/>
    <property type="match status" value="1"/>
</dbReference>
<dbReference type="InterPro" id="IPR034804">
    <property type="entry name" value="SQR/QFR_C/D"/>
</dbReference>
<comment type="cofactor">
    <cofactor evidence="1">
        <name>heme</name>
        <dbReference type="ChEBI" id="CHEBI:30413"/>
    </cofactor>
</comment>
<evidence type="ECO:0000313" key="11">
    <source>
        <dbReference type="EMBL" id="TCJ83121.1"/>
    </source>
</evidence>
<keyword evidence="5 10" id="KW-0812">Transmembrane</keyword>
<organism evidence="11 12">
    <name type="scientific">Cocleimonas flava</name>
    <dbReference type="NCBI Taxonomy" id="634765"/>
    <lineage>
        <taxon>Bacteria</taxon>
        <taxon>Pseudomonadati</taxon>
        <taxon>Pseudomonadota</taxon>
        <taxon>Gammaproteobacteria</taxon>
        <taxon>Thiotrichales</taxon>
        <taxon>Thiotrichaceae</taxon>
        <taxon>Cocleimonas</taxon>
    </lineage>
</organism>
<accession>A0A4R1EYL8</accession>